<keyword evidence="2" id="KW-1185">Reference proteome</keyword>
<dbReference type="RefSeq" id="WP_085933809.1">
    <property type="nucleotide sequence ID" value="NZ_FUWJ01000002.1"/>
</dbReference>
<gene>
    <name evidence="1" type="ORF">SAMN02745126_02087</name>
</gene>
<accession>A0A1T4N3A7</accession>
<sequence length="88" mass="9944">MGRRFDLKHQDRALKVCVLAVDEAWEFWLCEQGRQLALGARLMIDDAVKAWRAGTEDPFGAACRAIHERLIRGEIVLPDAGDRPLCPE</sequence>
<organism evidence="1 2">
    <name type="scientific">Enhydrobacter aerosaccus</name>
    <dbReference type="NCBI Taxonomy" id="225324"/>
    <lineage>
        <taxon>Bacteria</taxon>
        <taxon>Pseudomonadati</taxon>
        <taxon>Pseudomonadota</taxon>
        <taxon>Alphaproteobacteria</taxon>
        <taxon>Hyphomicrobiales</taxon>
        <taxon>Enhydrobacter</taxon>
    </lineage>
</organism>
<reference evidence="2" key="1">
    <citation type="submission" date="2017-02" db="EMBL/GenBank/DDBJ databases">
        <authorList>
            <person name="Varghese N."/>
            <person name="Submissions S."/>
        </authorList>
    </citation>
    <scope>NUCLEOTIDE SEQUENCE [LARGE SCALE GENOMIC DNA]</scope>
    <source>
        <strain evidence="2">ATCC 27094</strain>
    </source>
</reference>
<protein>
    <recommendedName>
        <fullName evidence="3">DUF982 domain-containing protein</fullName>
    </recommendedName>
</protein>
<dbReference type="Proteomes" id="UP000190092">
    <property type="component" value="Unassembled WGS sequence"/>
</dbReference>
<dbReference type="STRING" id="225324.SAMN02745126_02087"/>
<evidence type="ECO:0008006" key="3">
    <source>
        <dbReference type="Google" id="ProtNLM"/>
    </source>
</evidence>
<name>A0A1T4N3A7_9HYPH</name>
<dbReference type="EMBL" id="FUWJ01000002">
    <property type="protein sequence ID" value="SJZ73702.1"/>
    <property type="molecule type" value="Genomic_DNA"/>
</dbReference>
<evidence type="ECO:0000313" key="2">
    <source>
        <dbReference type="Proteomes" id="UP000190092"/>
    </source>
</evidence>
<evidence type="ECO:0000313" key="1">
    <source>
        <dbReference type="EMBL" id="SJZ73702.1"/>
    </source>
</evidence>
<dbReference type="OrthoDB" id="9804278at2"/>
<proteinExistence type="predicted"/>
<dbReference type="AlphaFoldDB" id="A0A1T4N3A7"/>